<dbReference type="InterPro" id="IPR023214">
    <property type="entry name" value="HAD_sf"/>
</dbReference>
<keyword evidence="1" id="KW-0732">Signal</keyword>
<feature type="chain" id="PRO_5035225931" description="Acid phosphatase" evidence="1">
    <location>
        <begin position="26"/>
        <end position="331"/>
    </location>
</feature>
<dbReference type="RefSeq" id="WP_117001964.1">
    <property type="nucleotide sequence ID" value="NZ_BMJS01000008.1"/>
</dbReference>
<proteinExistence type="predicted"/>
<name>A0A8J2Z4A2_9GAMM</name>
<protein>
    <recommendedName>
        <fullName evidence="4">Acid phosphatase</fullName>
    </recommendedName>
</protein>
<sequence length="331" mass="37177">MKPFRQYRKLLAAALFAMTCQSALAQAPKIKPATVDSLRLYSEVTSLTMAFNAKYGKPFSLPTNAKAAIDQIDDNSDTKRYMGTKDYNDFAKDSQFAKDANAMMSDLTNLIANFKKIGFIHAIEAEGKAPAIMFDIDNTIELTSFDDDYFTKSGINDPATAEFIEQNCFKDGIACYFITARSCNHNESSATRSWLKKHLHLSDKTLDQYVFLSGSVPANACTNNANERVAYKDVLRRALSDQRHVYWLMSVGDQMTDWFGKDTGLKVWYPNAMFDSSIVENNHNNASAKLHLQSVTAPNNQCYDKLKKNVLAQSTLQYCVAFKNDHFVKSA</sequence>
<accession>A0A8J2Z4A2</accession>
<gene>
    <name evidence="2" type="ORF">GCM10010995_10670</name>
</gene>
<feature type="signal peptide" evidence="1">
    <location>
        <begin position="1"/>
        <end position="25"/>
    </location>
</feature>
<keyword evidence="3" id="KW-1185">Reference proteome</keyword>
<evidence type="ECO:0008006" key="4">
    <source>
        <dbReference type="Google" id="ProtNLM"/>
    </source>
</evidence>
<comment type="caution">
    <text evidence="2">The sequence shown here is derived from an EMBL/GenBank/DDBJ whole genome shotgun (WGS) entry which is preliminary data.</text>
</comment>
<evidence type="ECO:0000313" key="3">
    <source>
        <dbReference type="Proteomes" id="UP000636949"/>
    </source>
</evidence>
<dbReference type="AlphaFoldDB" id="A0A8J2Z4A2"/>
<evidence type="ECO:0000313" key="2">
    <source>
        <dbReference type="EMBL" id="GGF95318.1"/>
    </source>
</evidence>
<dbReference type="Proteomes" id="UP000636949">
    <property type="component" value="Unassembled WGS sequence"/>
</dbReference>
<dbReference type="Gene3D" id="3.40.50.1000">
    <property type="entry name" value="HAD superfamily/HAD-like"/>
    <property type="match status" value="1"/>
</dbReference>
<dbReference type="OrthoDB" id="3629246at2"/>
<reference evidence="2" key="2">
    <citation type="submission" date="2020-09" db="EMBL/GenBank/DDBJ databases">
        <authorList>
            <person name="Sun Q."/>
            <person name="Zhou Y."/>
        </authorList>
    </citation>
    <scope>NUCLEOTIDE SEQUENCE</scope>
    <source>
        <strain evidence="2">CGMCC 1.15758</strain>
    </source>
</reference>
<dbReference type="EMBL" id="BMJS01000008">
    <property type="protein sequence ID" value="GGF95318.1"/>
    <property type="molecule type" value="Genomic_DNA"/>
</dbReference>
<evidence type="ECO:0000256" key="1">
    <source>
        <dbReference type="SAM" id="SignalP"/>
    </source>
</evidence>
<reference evidence="2" key="1">
    <citation type="journal article" date="2014" name="Int. J. Syst. Evol. Microbiol.">
        <title>Complete genome sequence of Corynebacterium casei LMG S-19264T (=DSM 44701T), isolated from a smear-ripened cheese.</title>
        <authorList>
            <consortium name="US DOE Joint Genome Institute (JGI-PGF)"/>
            <person name="Walter F."/>
            <person name="Albersmeier A."/>
            <person name="Kalinowski J."/>
            <person name="Ruckert C."/>
        </authorList>
    </citation>
    <scope>NUCLEOTIDE SEQUENCE</scope>
    <source>
        <strain evidence="2">CGMCC 1.15758</strain>
    </source>
</reference>
<organism evidence="2 3">
    <name type="scientific">Cysteiniphilum litorale</name>
    <dbReference type="NCBI Taxonomy" id="2056700"/>
    <lineage>
        <taxon>Bacteria</taxon>
        <taxon>Pseudomonadati</taxon>
        <taxon>Pseudomonadota</taxon>
        <taxon>Gammaproteobacteria</taxon>
        <taxon>Thiotrichales</taxon>
        <taxon>Fastidiosibacteraceae</taxon>
        <taxon>Cysteiniphilum</taxon>
    </lineage>
</organism>